<evidence type="ECO:0000313" key="2">
    <source>
        <dbReference type="Proteomes" id="UP001521785"/>
    </source>
</evidence>
<dbReference type="Proteomes" id="UP001521785">
    <property type="component" value="Unassembled WGS sequence"/>
</dbReference>
<evidence type="ECO:0008006" key="3">
    <source>
        <dbReference type="Google" id="ProtNLM"/>
    </source>
</evidence>
<dbReference type="EMBL" id="JAKJXO020000009">
    <property type="protein sequence ID" value="KAL1600620.1"/>
    <property type="molecule type" value="Genomic_DNA"/>
</dbReference>
<keyword evidence="2" id="KW-1185">Reference proteome</keyword>
<comment type="caution">
    <text evidence="1">The sequence shown here is derived from an EMBL/GenBank/DDBJ whole genome shotgun (WGS) entry which is preliminary data.</text>
</comment>
<proteinExistence type="predicted"/>
<name>A0ABR3R866_9PLEO</name>
<organism evidence="1 2">
    <name type="scientific">Paraconiothyrium brasiliense</name>
    <dbReference type="NCBI Taxonomy" id="300254"/>
    <lineage>
        <taxon>Eukaryota</taxon>
        <taxon>Fungi</taxon>
        <taxon>Dikarya</taxon>
        <taxon>Ascomycota</taxon>
        <taxon>Pezizomycotina</taxon>
        <taxon>Dothideomycetes</taxon>
        <taxon>Pleosporomycetidae</taxon>
        <taxon>Pleosporales</taxon>
        <taxon>Massarineae</taxon>
        <taxon>Didymosphaeriaceae</taxon>
        <taxon>Paraconiothyrium</taxon>
    </lineage>
</organism>
<reference evidence="1 2" key="1">
    <citation type="submission" date="2024-02" db="EMBL/GenBank/DDBJ databases">
        <title>De novo assembly and annotation of 12 fungi associated with fruit tree decline syndrome in Ontario, Canada.</title>
        <authorList>
            <person name="Sulman M."/>
            <person name="Ellouze W."/>
            <person name="Ilyukhin E."/>
        </authorList>
    </citation>
    <scope>NUCLEOTIDE SEQUENCE [LARGE SCALE GENOMIC DNA]</scope>
    <source>
        <strain evidence="1 2">M42-189</strain>
    </source>
</reference>
<evidence type="ECO:0000313" key="1">
    <source>
        <dbReference type="EMBL" id="KAL1600620.1"/>
    </source>
</evidence>
<protein>
    <recommendedName>
        <fullName evidence="3">F-box domain-containing protein</fullName>
    </recommendedName>
</protein>
<accession>A0ABR3R866</accession>
<gene>
    <name evidence="1" type="ORF">SLS60_007006</name>
</gene>
<sequence>MASTSTDANTDKMNEIEKAQTNLLDLPPEISQAIIHELVAIVRPGKPLKMRLTCRAFARDILHEYCFYFPWTYDKLRRYEGFAEHNMSSILYNKTKHLAGAHPDLPNKIIAMADWISHEQGWITNKERDYCVQLLCNMIARTHSSSETTAMLYGDRNRKDFAYYVWTSEWFDAAQAPLNASDKLAAAAMMGNASLVKPLMSDFRRMDRHQVFGDGLHIAATTENLNFAQAVSDCLDSLKGEDSPNYEHLISHMIHGGQNIGEQEGAWDDAAVAAMQHCKSTAMIKLLVDMCSKHSLLVFKK</sequence>